<dbReference type="GeneID" id="8236349"/>
<feature type="domain" description="Fibrinogen C-terminal" evidence="2">
    <location>
        <begin position="1"/>
        <end position="204"/>
    </location>
</feature>
<dbReference type="KEGG" id="phu:Phum_PHUM500950"/>
<dbReference type="InterPro" id="IPR050373">
    <property type="entry name" value="Fibrinogen_C-term_domain"/>
</dbReference>
<proteinExistence type="predicted"/>
<evidence type="ECO:0000313" key="3">
    <source>
        <dbReference type="EMBL" id="EEB18089.1"/>
    </source>
</evidence>
<dbReference type="HOGENOM" id="CLU_038628_6_0_1"/>
<dbReference type="InterPro" id="IPR020837">
    <property type="entry name" value="Fibrinogen_CS"/>
</dbReference>
<sequence length="208" mass="23756">MFYFCDCSDVDGENGIYAISPGEGPPLLVSCDMVSPPGGWTIVQRRIDGSQEFNRKWKEYAVGFGTPSGEFWLGNEALHRLTMENCSSLRIDFTDIYDKKWVAEYEGFYISNADDGYRIHVYGYSGNASDALEYQNKMQFSAVDSDRDISNTHCAQNYEGGWWFSHCQHANLNGRYNLGLTWFDGTTNEWIAVSFSEMKVKRRKNCVT</sequence>
<dbReference type="PANTHER" id="PTHR19143">
    <property type="entry name" value="FIBRINOGEN/TENASCIN/ANGIOPOEITIN"/>
    <property type="match status" value="1"/>
</dbReference>
<protein>
    <submittedName>
        <fullName evidence="3">Ficolin-2, putative</fullName>
    </submittedName>
</protein>
<evidence type="ECO:0000313" key="5">
    <source>
        <dbReference type="Proteomes" id="UP000009046"/>
    </source>
</evidence>
<dbReference type="GO" id="GO:0005615">
    <property type="term" value="C:extracellular space"/>
    <property type="evidence" value="ECO:0007669"/>
    <property type="project" value="TreeGrafter"/>
</dbReference>
<gene>
    <name evidence="4" type="primary">8236349</name>
    <name evidence="3" type="ORF">Phum_PHUM500950</name>
</gene>
<evidence type="ECO:0000259" key="2">
    <source>
        <dbReference type="PROSITE" id="PS51406"/>
    </source>
</evidence>
<dbReference type="Proteomes" id="UP000009046">
    <property type="component" value="Unassembled WGS sequence"/>
</dbReference>
<dbReference type="PROSITE" id="PS51406">
    <property type="entry name" value="FIBRINOGEN_C_2"/>
    <property type="match status" value="1"/>
</dbReference>
<dbReference type="Gene3D" id="3.90.215.10">
    <property type="entry name" value="Gamma Fibrinogen, chain A, domain 1"/>
    <property type="match status" value="1"/>
</dbReference>
<dbReference type="RefSeq" id="XP_002430827.1">
    <property type="nucleotide sequence ID" value="XM_002430782.1"/>
</dbReference>
<keyword evidence="1" id="KW-1015">Disulfide bond</keyword>
<dbReference type="PROSITE" id="PS00514">
    <property type="entry name" value="FIBRINOGEN_C_1"/>
    <property type="match status" value="1"/>
</dbReference>
<dbReference type="EnsemblMetazoa" id="PHUM500950-RA">
    <property type="protein sequence ID" value="PHUM500950-PA"/>
    <property type="gene ID" value="PHUM500950"/>
</dbReference>
<dbReference type="FunCoup" id="E0VXI3">
    <property type="interactions" value="18"/>
</dbReference>
<dbReference type="InParanoid" id="E0VXI3"/>
<keyword evidence="5" id="KW-1185">Reference proteome</keyword>
<dbReference type="VEuPathDB" id="VectorBase:PHUM500950"/>
<accession>E0VXI3</accession>
<reference evidence="3" key="1">
    <citation type="submission" date="2007-04" db="EMBL/GenBank/DDBJ databases">
        <title>Annotation of Pediculus humanus corporis strain USDA.</title>
        <authorList>
            <person name="Kirkness E."/>
            <person name="Hannick L."/>
            <person name="Hass B."/>
            <person name="Bruggner R."/>
            <person name="Lawson D."/>
            <person name="Bidwell S."/>
            <person name="Joardar V."/>
            <person name="Caler E."/>
            <person name="Walenz B."/>
            <person name="Inman J."/>
            <person name="Schobel S."/>
            <person name="Galinsky K."/>
            <person name="Amedeo P."/>
            <person name="Strausberg R."/>
        </authorList>
    </citation>
    <scope>NUCLEOTIDE SEQUENCE</scope>
    <source>
        <strain evidence="3">USDA</strain>
    </source>
</reference>
<dbReference type="SMART" id="SM00186">
    <property type="entry name" value="FBG"/>
    <property type="match status" value="1"/>
</dbReference>
<organism>
    <name type="scientific">Pediculus humanus subsp. corporis</name>
    <name type="common">Body louse</name>
    <dbReference type="NCBI Taxonomy" id="121224"/>
    <lineage>
        <taxon>Eukaryota</taxon>
        <taxon>Metazoa</taxon>
        <taxon>Ecdysozoa</taxon>
        <taxon>Arthropoda</taxon>
        <taxon>Hexapoda</taxon>
        <taxon>Insecta</taxon>
        <taxon>Pterygota</taxon>
        <taxon>Neoptera</taxon>
        <taxon>Paraneoptera</taxon>
        <taxon>Psocodea</taxon>
        <taxon>Troctomorpha</taxon>
        <taxon>Phthiraptera</taxon>
        <taxon>Anoplura</taxon>
        <taxon>Pediculidae</taxon>
        <taxon>Pediculus</taxon>
    </lineage>
</organism>
<dbReference type="OrthoDB" id="9990035at2759"/>
<dbReference type="Pfam" id="PF00147">
    <property type="entry name" value="Fibrinogen_C"/>
    <property type="match status" value="1"/>
</dbReference>
<dbReference type="InterPro" id="IPR036056">
    <property type="entry name" value="Fibrinogen-like_C"/>
</dbReference>
<dbReference type="EMBL" id="AAZO01006074">
    <property type="status" value="NOT_ANNOTATED_CDS"/>
    <property type="molecule type" value="Genomic_DNA"/>
</dbReference>
<reference evidence="3" key="2">
    <citation type="submission" date="2007-04" db="EMBL/GenBank/DDBJ databases">
        <title>The genome of the human body louse.</title>
        <authorList>
            <consortium name="The Human Body Louse Genome Consortium"/>
            <person name="Kirkness E."/>
            <person name="Walenz B."/>
            <person name="Hass B."/>
            <person name="Bruggner R."/>
            <person name="Strausberg R."/>
        </authorList>
    </citation>
    <scope>NUCLEOTIDE SEQUENCE</scope>
    <source>
        <strain evidence="3">USDA</strain>
    </source>
</reference>
<dbReference type="PANTHER" id="PTHR19143:SF444">
    <property type="entry name" value="PROTEIN SCABROUS"/>
    <property type="match status" value="1"/>
</dbReference>
<dbReference type="CDD" id="cd00087">
    <property type="entry name" value="FReD"/>
    <property type="match status" value="1"/>
</dbReference>
<dbReference type="CTD" id="8236349"/>
<name>E0VXI3_PEDHC</name>
<dbReference type="eggNOG" id="KOG2579">
    <property type="taxonomic scope" value="Eukaryota"/>
</dbReference>
<dbReference type="EMBL" id="AAZO01006073">
    <property type="status" value="NOT_ANNOTATED_CDS"/>
    <property type="molecule type" value="Genomic_DNA"/>
</dbReference>
<evidence type="ECO:0000256" key="1">
    <source>
        <dbReference type="ARBA" id="ARBA00023157"/>
    </source>
</evidence>
<reference evidence="4" key="3">
    <citation type="submission" date="2021-02" db="UniProtKB">
        <authorList>
            <consortium name="EnsemblMetazoa"/>
        </authorList>
    </citation>
    <scope>IDENTIFICATION</scope>
    <source>
        <strain evidence="4">USDA</strain>
    </source>
</reference>
<dbReference type="EMBL" id="DS235832">
    <property type="protein sequence ID" value="EEB18089.1"/>
    <property type="molecule type" value="Genomic_DNA"/>
</dbReference>
<dbReference type="SUPFAM" id="SSF56496">
    <property type="entry name" value="Fibrinogen C-terminal domain-like"/>
    <property type="match status" value="1"/>
</dbReference>
<dbReference type="STRING" id="121224.E0VXI3"/>
<dbReference type="OMA" id="SNTHCAQ"/>
<dbReference type="InterPro" id="IPR014716">
    <property type="entry name" value="Fibrinogen_a/b/g_C_1"/>
</dbReference>
<dbReference type="AlphaFoldDB" id="E0VXI3"/>
<evidence type="ECO:0000313" key="4">
    <source>
        <dbReference type="EnsemblMetazoa" id="PHUM500950-PA"/>
    </source>
</evidence>
<dbReference type="InterPro" id="IPR002181">
    <property type="entry name" value="Fibrinogen_a/b/g_C_dom"/>
</dbReference>